<dbReference type="PROSITE" id="PS50297">
    <property type="entry name" value="ANK_REP_REGION"/>
    <property type="match status" value="5"/>
</dbReference>
<protein>
    <submittedName>
        <fullName evidence="4">Ankyrin repeat-containing domain protein</fullName>
    </submittedName>
</protein>
<proteinExistence type="predicted"/>
<gene>
    <name evidence="4" type="ORF">B0J11DRAFT_417298</name>
</gene>
<dbReference type="EMBL" id="JAGMWT010000021">
    <property type="protein sequence ID" value="KAH7112507.1"/>
    <property type="molecule type" value="Genomic_DNA"/>
</dbReference>
<dbReference type="Pfam" id="PF12796">
    <property type="entry name" value="Ank_2"/>
    <property type="match status" value="2"/>
</dbReference>
<dbReference type="SUPFAM" id="SSF48403">
    <property type="entry name" value="Ankyrin repeat"/>
    <property type="match status" value="1"/>
</dbReference>
<comment type="caution">
    <text evidence="4">The sequence shown here is derived from an EMBL/GenBank/DDBJ whole genome shotgun (WGS) entry which is preliminary data.</text>
</comment>
<feature type="repeat" description="ANK" evidence="3">
    <location>
        <begin position="268"/>
        <end position="291"/>
    </location>
</feature>
<reference evidence="4" key="1">
    <citation type="journal article" date="2021" name="Nat. Commun.">
        <title>Genetic determinants of endophytism in the Arabidopsis root mycobiome.</title>
        <authorList>
            <person name="Mesny F."/>
            <person name="Miyauchi S."/>
            <person name="Thiergart T."/>
            <person name="Pickel B."/>
            <person name="Atanasova L."/>
            <person name="Karlsson M."/>
            <person name="Huettel B."/>
            <person name="Barry K.W."/>
            <person name="Haridas S."/>
            <person name="Chen C."/>
            <person name="Bauer D."/>
            <person name="Andreopoulos W."/>
            <person name="Pangilinan J."/>
            <person name="LaButti K."/>
            <person name="Riley R."/>
            <person name="Lipzen A."/>
            <person name="Clum A."/>
            <person name="Drula E."/>
            <person name="Henrissat B."/>
            <person name="Kohler A."/>
            <person name="Grigoriev I.V."/>
            <person name="Martin F.M."/>
            <person name="Hacquard S."/>
        </authorList>
    </citation>
    <scope>NUCLEOTIDE SEQUENCE</scope>
    <source>
        <strain evidence="4">MPI-CAGE-CH-0243</strain>
    </source>
</reference>
<feature type="repeat" description="ANK" evidence="3">
    <location>
        <begin position="234"/>
        <end position="261"/>
    </location>
</feature>
<dbReference type="Gene3D" id="1.25.40.20">
    <property type="entry name" value="Ankyrin repeat-containing domain"/>
    <property type="match status" value="3"/>
</dbReference>
<dbReference type="Proteomes" id="UP000700596">
    <property type="component" value="Unassembled WGS sequence"/>
</dbReference>
<keyword evidence="5" id="KW-1185">Reference proteome</keyword>
<keyword evidence="2 3" id="KW-0040">ANK repeat</keyword>
<dbReference type="InterPro" id="IPR002110">
    <property type="entry name" value="Ankyrin_rpt"/>
</dbReference>
<evidence type="ECO:0000313" key="4">
    <source>
        <dbReference type="EMBL" id="KAH7112507.1"/>
    </source>
</evidence>
<feature type="repeat" description="ANK" evidence="3">
    <location>
        <begin position="7"/>
        <end position="39"/>
    </location>
</feature>
<feature type="non-terminal residue" evidence="4">
    <location>
        <position position="291"/>
    </location>
</feature>
<feature type="repeat" description="ANK" evidence="3">
    <location>
        <begin position="40"/>
        <end position="72"/>
    </location>
</feature>
<dbReference type="GO" id="GO:0004842">
    <property type="term" value="F:ubiquitin-protein transferase activity"/>
    <property type="evidence" value="ECO:0007669"/>
    <property type="project" value="TreeGrafter"/>
</dbReference>
<keyword evidence="1" id="KW-0677">Repeat</keyword>
<name>A0A9P9D4U5_9PLEO</name>
<dbReference type="PANTHER" id="PTHR24171:SF8">
    <property type="entry name" value="BRCA1-ASSOCIATED RING DOMAIN PROTEIN 1"/>
    <property type="match status" value="1"/>
</dbReference>
<evidence type="ECO:0000256" key="1">
    <source>
        <dbReference type="ARBA" id="ARBA00022737"/>
    </source>
</evidence>
<feature type="repeat" description="ANK" evidence="3">
    <location>
        <begin position="201"/>
        <end position="233"/>
    </location>
</feature>
<evidence type="ECO:0000256" key="3">
    <source>
        <dbReference type="PROSITE-ProRule" id="PRU00023"/>
    </source>
</evidence>
<evidence type="ECO:0000256" key="2">
    <source>
        <dbReference type="ARBA" id="ARBA00023043"/>
    </source>
</evidence>
<dbReference type="AlphaFoldDB" id="A0A9P9D4U5"/>
<dbReference type="SMART" id="SM00248">
    <property type="entry name" value="ANK"/>
    <property type="match status" value="7"/>
</dbReference>
<sequence length="291" mass="31276">NIVEEETKLTPLHYAAKNGRLDAVQFLYGKKVALNAIDKFGRTPLYMAVLQKQGAIVQFLLEKQANPNVCCQCKTTAVSKAAEYGDKKMLTQLLEAGAAWNTDNVDGESPKQLAARNGHGLPWDIFESEQREKLVEAAANGDIEHVGQLIRLGVDPTERPDNSMSALETACAYGRADVVKFLLYDASVGAGTALDRIKSMGGITVIHEAARKGHTDVVVLLLGAGLAPDSRDADSMTALHRAAARGQKDVVELLLRADSSMIDARGLNDATPLHQAALQGRGDMVTFLLGK</sequence>
<dbReference type="GO" id="GO:0085020">
    <property type="term" value="P:protein K6-linked ubiquitination"/>
    <property type="evidence" value="ECO:0007669"/>
    <property type="project" value="TreeGrafter"/>
</dbReference>
<feature type="non-terminal residue" evidence="4">
    <location>
        <position position="1"/>
    </location>
</feature>
<dbReference type="InterPro" id="IPR036770">
    <property type="entry name" value="Ankyrin_rpt-contain_sf"/>
</dbReference>
<dbReference type="PROSITE" id="PS50088">
    <property type="entry name" value="ANK_REPEAT"/>
    <property type="match status" value="5"/>
</dbReference>
<accession>A0A9P9D4U5</accession>
<evidence type="ECO:0000313" key="5">
    <source>
        <dbReference type="Proteomes" id="UP000700596"/>
    </source>
</evidence>
<dbReference type="PANTHER" id="PTHR24171">
    <property type="entry name" value="ANKYRIN REPEAT DOMAIN-CONTAINING PROTEIN 39-RELATED"/>
    <property type="match status" value="1"/>
</dbReference>
<dbReference type="OrthoDB" id="341259at2759"/>
<organism evidence="4 5">
    <name type="scientific">Dendryphion nanum</name>
    <dbReference type="NCBI Taxonomy" id="256645"/>
    <lineage>
        <taxon>Eukaryota</taxon>
        <taxon>Fungi</taxon>
        <taxon>Dikarya</taxon>
        <taxon>Ascomycota</taxon>
        <taxon>Pezizomycotina</taxon>
        <taxon>Dothideomycetes</taxon>
        <taxon>Pleosporomycetidae</taxon>
        <taxon>Pleosporales</taxon>
        <taxon>Torulaceae</taxon>
        <taxon>Dendryphion</taxon>
    </lineage>
</organism>